<dbReference type="EMBL" id="VNHM01000010">
    <property type="protein sequence ID" value="TYO94966.1"/>
    <property type="molecule type" value="Genomic_DNA"/>
</dbReference>
<evidence type="ECO:0000313" key="2">
    <source>
        <dbReference type="EMBL" id="TYO94966.1"/>
    </source>
</evidence>
<gene>
    <name evidence="2" type="ORF">LX24_01982</name>
</gene>
<organism evidence="2 3">
    <name type="scientific">Desulfallas thermosapovorans DSM 6562</name>
    <dbReference type="NCBI Taxonomy" id="1121431"/>
    <lineage>
        <taxon>Bacteria</taxon>
        <taxon>Bacillati</taxon>
        <taxon>Bacillota</taxon>
        <taxon>Clostridia</taxon>
        <taxon>Eubacteriales</taxon>
        <taxon>Desulfallaceae</taxon>
        <taxon>Desulfallas</taxon>
    </lineage>
</organism>
<keyword evidence="1" id="KW-1133">Transmembrane helix</keyword>
<reference evidence="2 3" key="1">
    <citation type="submission" date="2019-07" db="EMBL/GenBank/DDBJ databases">
        <title>Genomic Encyclopedia of Type Strains, Phase I: the one thousand microbial genomes (KMG-I) project.</title>
        <authorList>
            <person name="Kyrpides N."/>
        </authorList>
    </citation>
    <scope>NUCLEOTIDE SEQUENCE [LARGE SCALE GENOMIC DNA]</scope>
    <source>
        <strain evidence="2 3">DSM 6562</strain>
    </source>
</reference>
<protein>
    <submittedName>
        <fullName evidence="2">Uncharacterized protein</fullName>
    </submittedName>
</protein>
<keyword evidence="1" id="KW-0812">Transmembrane</keyword>
<dbReference type="Proteomes" id="UP000323166">
    <property type="component" value="Unassembled WGS sequence"/>
</dbReference>
<keyword evidence="1" id="KW-0472">Membrane</keyword>
<keyword evidence="3" id="KW-1185">Reference proteome</keyword>
<accession>A0A5S4ZQS2</accession>
<evidence type="ECO:0000256" key="1">
    <source>
        <dbReference type="SAM" id="Phobius"/>
    </source>
</evidence>
<sequence length="53" mass="6048">MKKILYKLHLVDIKCICSQKHQANFHHENIFQLLLLGVLILSLYGGKNSPSSL</sequence>
<comment type="caution">
    <text evidence="2">The sequence shown here is derived from an EMBL/GenBank/DDBJ whole genome shotgun (WGS) entry which is preliminary data.</text>
</comment>
<feature type="transmembrane region" description="Helical" evidence="1">
    <location>
        <begin position="29"/>
        <end position="46"/>
    </location>
</feature>
<dbReference type="AlphaFoldDB" id="A0A5S4ZQS2"/>
<name>A0A5S4ZQS2_9FIRM</name>
<evidence type="ECO:0000313" key="3">
    <source>
        <dbReference type="Proteomes" id="UP000323166"/>
    </source>
</evidence>
<proteinExistence type="predicted"/>